<name>A0AAF3J9T1_9BILA</name>
<dbReference type="Proteomes" id="UP000887575">
    <property type="component" value="Unassembled WGS sequence"/>
</dbReference>
<dbReference type="AlphaFoldDB" id="A0AAF3J9T1"/>
<protein>
    <submittedName>
        <fullName evidence="2">Uncharacterized protein</fullName>
    </submittedName>
</protein>
<reference evidence="2" key="1">
    <citation type="submission" date="2024-02" db="UniProtKB">
        <authorList>
            <consortium name="WormBaseParasite"/>
        </authorList>
    </citation>
    <scope>IDENTIFICATION</scope>
</reference>
<proteinExistence type="predicted"/>
<evidence type="ECO:0000313" key="2">
    <source>
        <dbReference type="WBParaSite" id="MBELARI_LOCUS5298"/>
    </source>
</evidence>
<keyword evidence="1" id="KW-1185">Reference proteome</keyword>
<dbReference type="WBParaSite" id="MBELARI_LOCUS5298">
    <property type="protein sequence ID" value="MBELARI_LOCUS5298"/>
    <property type="gene ID" value="MBELARI_LOCUS5298"/>
</dbReference>
<evidence type="ECO:0000313" key="1">
    <source>
        <dbReference type="Proteomes" id="UP000887575"/>
    </source>
</evidence>
<sequence length="498" mass="57207">MVEEVDCLIKGQKPFWGIVCSRAHSASTHFVRFLHGQLMLTHRSRNWEQDSNREVKVGDLLRFIWKPHYELDECVGVVDTYIIVPPEKQPYFLSASLQPSHSGQIVLVSCELRYEGNDGKVATFVNEHLGRVFDDHKKIHEKALTTQGVYQCLITRRYILILIVSNGSHHGFAVRVPHREEPLIWPTDSISKRPITIHKEVLSGFHEKNLGLFVDYWLIPGSRTIGRMQVATCQPPTKKVGDRFMIALDCSYTGHRTRVNDVDVLSSRMYRWIEDRQGFAKALNMKKGDSQYFWCYLDTSSTNAAYLDWVVIDIYDEKVEGSFVANSAQASCYPKDLKYVGSLNEYALKSAESETVELEEFGGNKWYARGIDKPQQSYSQDSIQAKNRVIEKWIDAKAATWETIHKEPGFGESSPRYENTRFEGKSNQAGHKYFNHENNAQHEIGVRGATADMELLENMKQLRAIVREIFQEDEVREAARRVNPNAYAELIEKLAFDN</sequence>
<accession>A0AAF3J9T1</accession>
<organism evidence="1 2">
    <name type="scientific">Mesorhabditis belari</name>
    <dbReference type="NCBI Taxonomy" id="2138241"/>
    <lineage>
        <taxon>Eukaryota</taxon>
        <taxon>Metazoa</taxon>
        <taxon>Ecdysozoa</taxon>
        <taxon>Nematoda</taxon>
        <taxon>Chromadorea</taxon>
        <taxon>Rhabditida</taxon>
        <taxon>Rhabditina</taxon>
        <taxon>Rhabditomorpha</taxon>
        <taxon>Rhabditoidea</taxon>
        <taxon>Rhabditidae</taxon>
        <taxon>Mesorhabditinae</taxon>
        <taxon>Mesorhabditis</taxon>
    </lineage>
</organism>